<sequence>MMIDINDPACSCGSLCAQPTSPPAQLKPGSSAAAIDAVAQNTTLPTSFFRLISELRDKIYFLSCRPDCRYSLGGKEGCDKRHIHNSAKGRTSAWKWLVLCRQTWSEASQYMPIIQNDIRFYINDDNCGRCCERDELREIWYTRLQKLSIQFENIETWHGATSYRSDRFAHNFDSFIAFVGKLRSLKEISVEVRHDFVALLGTNTDVSGSMTRLFSVLNARIDNGSLKINISQKTCEIDASASESILQLAALAGLSNNDINLTTIKIDRPQAGPRFNPDSFLDNFNWELWRADEERWEASLASQLLYRTRLFDEDFEGISEPAEPTGMYEGQPTYYLRSGCVMTDYPKYSRLRYSLPLYIEEDFYNRSQLATQEYRPIPECFGCGVVFSGFEQMSAHVGQCAGKDDTMTPVRSPWDD</sequence>
<evidence type="ECO:0000313" key="1">
    <source>
        <dbReference type="EMBL" id="KAJ9610361.1"/>
    </source>
</evidence>
<dbReference type="Proteomes" id="UP001172673">
    <property type="component" value="Unassembled WGS sequence"/>
</dbReference>
<accession>A0AA38XC08</accession>
<name>A0AA38XC08_9EURO</name>
<proteinExistence type="predicted"/>
<dbReference type="EMBL" id="JAPDRK010000007">
    <property type="protein sequence ID" value="KAJ9610361.1"/>
    <property type="molecule type" value="Genomic_DNA"/>
</dbReference>
<protein>
    <submittedName>
        <fullName evidence="1">Uncharacterized protein</fullName>
    </submittedName>
</protein>
<evidence type="ECO:0000313" key="2">
    <source>
        <dbReference type="Proteomes" id="UP001172673"/>
    </source>
</evidence>
<keyword evidence="2" id="KW-1185">Reference proteome</keyword>
<reference evidence="1" key="1">
    <citation type="submission" date="2022-10" db="EMBL/GenBank/DDBJ databases">
        <title>Culturing micro-colonial fungi from biological soil crusts in the Mojave desert and describing Neophaeococcomyces mojavensis, and introducing the new genera and species Taxawa tesnikishii.</title>
        <authorList>
            <person name="Kurbessoian T."/>
            <person name="Stajich J.E."/>
        </authorList>
    </citation>
    <scope>NUCLEOTIDE SEQUENCE</scope>
    <source>
        <strain evidence="1">TK_41</strain>
    </source>
</reference>
<gene>
    <name evidence="1" type="ORF">H2200_005138</name>
</gene>
<dbReference type="AlphaFoldDB" id="A0AA38XC08"/>
<organism evidence="1 2">
    <name type="scientific">Cladophialophora chaetospira</name>
    <dbReference type="NCBI Taxonomy" id="386627"/>
    <lineage>
        <taxon>Eukaryota</taxon>
        <taxon>Fungi</taxon>
        <taxon>Dikarya</taxon>
        <taxon>Ascomycota</taxon>
        <taxon>Pezizomycotina</taxon>
        <taxon>Eurotiomycetes</taxon>
        <taxon>Chaetothyriomycetidae</taxon>
        <taxon>Chaetothyriales</taxon>
        <taxon>Herpotrichiellaceae</taxon>
        <taxon>Cladophialophora</taxon>
    </lineage>
</organism>
<comment type="caution">
    <text evidence="1">The sequence shown here is derived from an EMBL/GenBank/DDBJ whole genome shotgun (WGS) entry which is preliminary data.</text>
</comment>